<dbReference type="GO" id="GO:0046872">
    <property type="term" value="F:metal ion binding"/>
    <property type="evidence" value="ECO:0007669"/>
    <property type="project" value="UniProtKB-KW"/>
</dbReference>
<keyword evidence="7" id="KW-1185">Reference proteome</keyword>
<gene>
    <name evidence="6" type="ordered locus">Thivi_0845</name>
</gene>
<keyword evidence="1" id="KW-0001">2Fe-2S</keyword>
<dbReference type="PANTHER" id="PTHR21496:SF23">
    <property type="entry name" value="3-PHENYLPROPIONATE_CINNAMIC ACID DIOXYGENASE FERREDOXIN SUBUNIT"/>
    <property type="match status" value="1"/>
</dbReference>
<dbReference type="KEGG" id="tvi:Thivi_0845"/>
<organism evidence="6 7">
    <name type="scientific">Thiocystis violascens (strain ATCC 17096 / DSM 198 / 6111)</name>
    <name type="common">Chromatium violascens</name>
    <dbReference type="NCBI Taxonomy" id="765911"/>
    <lineage>
        <taxon>Bacteria</taxon>
        <taxon>Pseudomonadati</taxon>
        <taxon>Pseudomonadota</taxon>
        <taxon>Gammaproteobacteria</taxon>
        <taxon>Chromatiales</taxon>
        <taxon>Chromatiaceae</taxon>
        <taxon>Thiocystis</taxon>
    </lineage>
</organism>
<evidence type="ECO:0000256" key="4">
    <source>
        <dbReference type="ARBA" id="ARBA00023014"/>
    </source>
</evidence>
<keyword evidence="6" id="KW-0223">Dioxygenase</keyword>
<dbReference type="InterPro" id="IPR036922">
    <property type="entry name" value="Rieske_2Fe-2S_sf"/>
</dbReference>
<dbReference type="Gene3D" id="2.102.10.10">
    <property type="entry name" value="Rieske [2Fe-2S] iron-sulphur domain"/>
    <property type="match status" value="1"/>
</dbReference>
<dbReference type="eggNOG" id="COG2146">
    <property type="taxonomic scope" value="Bacteria"/>
</dbReference>
<keyword evidence="2" id="KW-0479">Metal-binding</keyword>
<evidence type="ECO:0000256" key="3">
    <source>
        <dbReference type="ARBA" id="ARBA00023004"/>
    </source>
</evidence>
<dbReference type="HOGENOM" id="CLU_055690_5_2_6"/>
<name>I3Y7B5_THIV6</name>
<accession>I3Y7B5</accession>
<evidence type="ECO:0000256" key="2">
    <source>
        <dbReference type="ARBA" id="ARBA00022723"/>
    </source>
</evidence>
<dbReference type="AlphaFoldDB" id="I3Y7B5"/>
<sequence>MDQPFVAVAATDAIPPGKFIKVVIEDRPYLVANVDGHFYAVEDRCSHEDYPLSYGCLDGDRIKCSLHGSRFSLATGAPLDEPADEPIRTYRLAVDEGRVWLDPSSPAEIG</sequence>
<dbReference type="CDD" id="cd03528">
    <property type="entry name" value="Rieske_RO_ferredoxin"/>
    <property type="match status" value="1"/>
</dbReference>
<keyword evidence="3" id="KW-0408">Iron</keyword>
<dbReference type="GO" id="GO:0051213">
    <property type="term" value="F:dioxygenase activity"/>
    <property type="evidence" value="ECO:0007669"/>
    <property type="project" value="UniProtKB-KW"/>
</dbReference>
<reference evidence="6 7" key="1">
    <citation type="submission" date="2012-06" db="EMBL/GenBank/DDBJ databases">
        <title>Complete sequence of Thiocystis violascens DSM 198.</title>
        <authorList>
            <consortium name="US DOE Joint Genome Institute"/>
            <person name="Lucas S."/>
            <person name="Han J."/>
            <person name="Lapidus A."/>
            <person name="Cheng J.-F."/>
            <person name="Goodwin L."/>
            <person name="Pitluck S."/>
            <person name="Peters L."/>
            <person name="Ovchinnikova G."/>
            <person name="Teshima H."/>
            <person name="Detter J.C."/>
            <person name="Han C."/>
            <person name="Tapia R."/>
            <person name="Land M."/>
            <person name="Hauser L."/>
            <person name="Kyrpides N."/>
            <person name="Ivanova N."/>
            <person name="Pagani I."/>
            <person name="Vogl K."/>
            <person name="Liu Z."/>
            <person name="Frigaard N.-U."/>
            <person name="Bryant D."/>
            <person name="Woyke T."/>
        </authorList>
    </citation>
    <scope>NUCLEOTIDE SEQUENCE [LARGE SCALE GENOMIC DNA]</scope>
    <source>
        <strain evidence="7">ATCC 17096 / DSM 198 / 6111</strain>
    </source>
</reference>
<dbReference type="RefSeq" id="WP_014777373.1">
    <property type="nucleotide sequence ID" value="NC_018012.1"/>
</dbReference>
<keyword evidence="6" id="KW-0560">Oxidoreductase</keyword>
<dbReference type="Proteomes" id="UP000006062">
    <property type="component" value="Chromosome"/>
</dbReference>
<dbReference type="InterPro" id="IPR017941">
    <property type="entry name" value="Rieske_2Fe-2S"/>
</dbReference>
<evidence type="ECO:0000313" key="7">
    <source>
        <dbReference type="Proteomes" id="UP000006062"/>
    </source>
</evidence>
<dbReference type="STRING" id="765911.Thivi_0845"/>
<dbReference type="SUPFAM" id="SSF50022">
    <property type="entry name" value="ISP domain"/>
    <property type="match status" value="1"/>
</dbReference>
<proteinExistence type="predicted"/>
<evidence type="ECO:0000259" key="5">
    <source>
        <dbReference type="PROSITE" id="PS51296"/>
    </source>
</evidence>
<dbReference type="PANTHER" id="PTHR21496">
    <property type="entry name" value="FERREDOXIN-RELATED"/>
    <property type="match status" value="1"/>
</dbReference>
<dbReference type="EMBL" id="CP003154">
    <property type="protein sequence ID" value="AFL72883.1"/>
    <property type="molecule type" value="Genomic_DNA"/>
</dbReference>
<dbReference type="GO" id="GO:0051537">
    <property type="term" value="F:2 iron, 2 sulfur cluster binding"/>
    <property type="evidence" value="ECO:0007669"/>
    <property type="project" value="UniProtKB-KW"/>
</dbReference>
<protein>
    <submittedName>
        <fullName evidence="6">Ferredoxin subunit of nitrite reductase and ring-hydroxylating dioxygenase</fullName>
    </submittedName>
</protein>
<feature type="domain" description="Rieske" evidence="5">
    <location>
        <begin position="6"/>
        <end position="101"/>
    </location>
</feature>
<evidence type="ECO:0000313" key="6">
    <source>
        <dbReference type="EMBL" id="AFL72883.1"/>
    </source>
</evidence>
<dbReference type="PROSITE" id="PS51296">
    <property type="entry name" value="RIESKE"/>
    <property type="match status" value="1"/>
</dbReference>
<dbReference type="OrthoDB" id="9800167at2"/>
<evidence type="ECO:0000256" key="1">
    <source>
        <dbReference type="ARBA" id="ARBA00022714"/>
    </source>
</evidence>
<keyword evidence="4" id="KW-0411">Iron-sulfur</keyword>
<dbReference type="Pfam" id="PF00355">
    <property type="entry name" value="Rieske"/>
    <property type="match status" value="1"/>
</dbReference>